<evidence type="ECO:0000256" key="1">
    <source>
        <dbReference type="SAM" id="SignalP"/>
    </source>
</evidence>
<dbReference type="VEuPathDB" id="FungiDB:JI435_156260"/>
<dbReference type="Pfam" id="PF24476">
    <property type="entry name" value="DUF7580"/>
    <property type="match status" value="1"/>
</dbReference>
<dbReference type="OMA" id="RECYEAR"/>
<dbReference type="OrthoDB" id="5331891at2759"/>
<evidence type="ECO:0000313" key="4">
    <source>
        <dbReference type="Proteomes" id="UP000663193"/>
    </source>
</evidence>
<name>A0A7U2EVI5_PHANO</name>
<protein>
    <recommendedName>
        <fullName evidence="2">DUF7580 domain-containing protein</fullName>
    </recommendedName>
</protein>
<organism evidence="3 4">
    <name type="scientific">Phaeosphaeria nodorum (strain SN15 / ATCC MYA-4574 / FGSC 10173)</name>
    <name type="common">Glume blotch fungus</name>
    <name type="synonym">Parastagonospora nodorum</name>
    <dbReference type="NCBI Taxonomy" id="321614"/>
    <lineage>
        <taxon>Eukaryota</taxon>
        <taxon>Fungi</taxon>
        <taxon>Dikarya</taxon>
        <taxon>Ascomycota</taxon>
        <taxon>Pezizomycotina</taxon>
        <taxon>Dothideomycetes</taxon>
        <taxon>Pleosporomycetidae</taxon>
        <taxon>Pleosporales</taxon>
        <taxon>Pleosporineae</taxon>
        <taxon>Phaeosphaeriaceae</taxon>
        <taxon>Parastagonospora</taxon>
    </lineage>
</organism>
<gene>
    <name evidence="3" type="ORF">JI435_156260</name>
</gene>
<dbReference type="AlphaFoldDB" id="A0A7U2EVI5"/>
<dbReference type="Proteomes" id="UP000663193">
    <property type="component" value="Chromosome 4"/>
</dbReference>
<dbReference type="PANTHER" id="PTHR35186">
    <property type="entry name" value="ANK_REP_REGION DOMAIN-CONTAINING PROTEIN"/>
    <property type="match status" value="1"/>
</dbReference>
<dbReference type="Gene3D" id="1.20.120.1020">
    <property type="entry name" value="Prion-inhibition and propagation, HeLo domain"/>
    <property type="match status" value="1"/>
</dbReference>
<sequence length="615" mass="69333">MSGIEVAGLVFGILPILIEVVKSYSDVADSLHTFRHYSKEVKSISLQLKVQNGIFLNHCRLLIRLVEDDRAAEDMLENGSDQRWTSKELNDKLNVVLKDSLELSRSIIEETKDVIGEMKEELRKFDHLRAQKKLDESFRAAIKRLRGAVQISFNKSKHERCLASLRDRNDDLSTLRSQIRAFQHQATTTAGATVRHKTLPDRFKSIQGASQKLHEALCSAWCCDDAKHRGHFAKLCLDAEADAEVRLDIAVSCHDTFSDGYNSILIDPPIWLYVQSMIVTNALPDIVASQTMDALRKAIPVELLSTTSAKALKKKASSDLPQASARPKKKRVHFVDPSAAVVTTPIAKVSLPDFNLCQTKSICHYLKRTHGARDSSTPTKCLGYLETPCQKYKHRFYLRDRAAKVVNAPDPPEQASIFNVFDIMQYEADDVLEPEDQLRLALKTALAILQYNDTPWLAERWRLGNMSFFGHQRTFDDATLKTLHLSSQISWPHQPTTATQVMEGVQKTDDVVSDEIKYGINNLPLFFLGVALLEIAHWKPLESKMITRDQLDPVYTARRLAQGRAPLGPEYQKIAQKCLQCNFGFGTKLNSKSLQTAVYNDVVCELEGMIERLAV</sequence>
<dbReference type="PANTHER" id="PTHR35186:SF4">
    <property type="entry name" value="PRION-INHIBITION AND PROPAGATION HELO DOMAIN-CONTAINING PROTEIN"/>
    <property type="match status" value="1"/>
</dbReference>
<feature type="domain" description="DUF7580" evidence="2">
    <location>
        <begin position="431"/>
        <end position="609"/>
    </location>
</feature>
<feature type="chain" id="PRO_5030885721" description="DUF7580 domain-containing protein" evidence="1">
    <location>
        <begin position="24"/>
        <end position="615"/>
    </location>
</feature>
<keyword evidence="4" id="KW-1185">Reference proteome</keyword>
<evidence type="ECO:0000259" key="2">
    <source>
        <dbReference type="Pfam" id="PF24476"/>
    </source>
</evidence>
<dbReference type="InterPro" id="IPR038305">
    <property type="entry name" value="HeLo_sf"/>
</dbReference>
<accession>A0A7U2EVI5</accession>
<keyword evidence="1" id="KW-0732">Signal</keyword>
<evidence type="ECO:0000313" key="3">
    <source>
        <dbReference type="EMBL" id="QRC93865.1"/>
    </source>
</evidence>
<feature type="signal peptide" evidence="1">
    <location>
        <begin position="1"/>
        <end position="23"/>
    </location>
</feature>
<dbReference type="EMBL" id="CP069026">
    <property type="protein sequence ID" value="QRC93865.1"/>
    <property type="molecule type" value="Genomic_DNA"/>
</dbReference>
<reference evidence="4" key="1">
    <citation type="journal article" date="2021" name="BMC Genomics">
        <title>Chromosome-level genome assembly and manually-curated proteome of model necrotroph Parastagonospora nodorum Sn15 reveals a genome-wide trove of candidate effector homologs, and redundancy of virulence-related functions within an accessory chromosome.</title>
        <authorList>
            <person name="Bertazzoni S."/>
            <person name="Jones D.A.B."/>
            <person name="Phan H.T."/>
            <person name="Tan K.-C."/>
            <person name="Hane J.K."/>
        </authorList>
    </citation>
    <scope>NUCLEOTIDE SEQUENCE [LARGE SCALE GENOMIC DNA]</scope>
    <source>
        <strain evidence="4">SN15 / ATCC MYA-4574 / FGSC 10173)</strain>
    </source>
</reference>
<dbReference type="InterPro" id="IPR056002">
    <property type="entry name" value="DUF7580"/>
</dbReference>
<proteinExistence type="predicted"/>